<name>A0AA41Z5D7_9HYPH</name>
<dbReference type="InterPro" id="IPR011611">
    <property type="entry name" value="PfkB_dom"/>
</dbReference>
<evidence type="ECO:0000313" key="5">
    <source>
        <dbReference type="Proteomes" id="UP001165667"/>
    </source>
</evidence>
<dbReference type="GO" id="GO:0016301">
    <property type="term" value="F:kinase activity"/>
    <property type="evidence" value="ECO:0007669"/>
    <property type="project" value="UniProtKB-KW"/>
</dbReference>
<keyword evidence="1" id="KW-0808">Transferase</keyword>
<gene>
    <name evidence="4" type="ORF">M8523_22525</name>
</gene>
<dbReference type="PANTHER" id="PTHR10584">
    <property type="entry name" value="SUGAR KINASE"/>
    <property type="match status" value="1"/>
</dbReference>
<dbReference type="PANTHER" id="PTHR10584:SF166">
    <property type="entry name" value="RIBOKINASE"/>
    <property type="match status" value="1"/>
</dbReference>
<dbReference type="AlphaFoldDB" id="A0AA41Z5D7"/>
<dbReference type="Gene3D" id="3.40.1190.20">
    <property type="match status" value="1"/>
</dbReference>
<organism evidence="4 5">
    <name type="scientific">Lichenifustis flavocetrariae</name>
    <dbReference type="NCBI Taxonomy" id="2949735"/>
    <lineage>
        <taxon>Bacteria</taxon>
        <taxon>Pseudomonadati</taxon>
        <taxon>Pseudomonadota</taxon>
        <taxon>Alphaproteobacteria</taxon>
        <taxon>Hyphomicrobiales</taxon>
        <taxon>Lichenihabitantaceae</taxon>
        <taxon>Lichenifustis</taxon>
    </lineage>
</organism>
<accession>A0AA41Z5D7</accession>
<dbReference type="RefSeq" id="WP_282587166.1">
    <property type="nucleotide sequence ID" value="NZ_JAMOIM010000018.1"/>
</dbReference>
<evidence type="ECO:0000256" key="1">
    <source>
        <dbReference type="ARBA" id="ARBA00022679"/>
    </source>
</evidence>
<reference evidence="4" key="1">
    <citation type="submission" date="2022-05" db="EMBL/GenBank/DDBJ databases">
        <authorList>
            <person name="Pankratov T."/>
        </authorList>
    </citation>
    <scope>NUCLEOTIDE SEQUENCE</scope>
    <source>
        <strain evidence="4">BP6-180914</strain>
    </source>
</reference>
<keyword evidence="5" id="KW-1185">Reference proteome</keyword>
<protein>
    <submittedName>
        <fullName evidence="4">Carbohydrate kinase family protein</fullName>
    </submittedName>
</protein>
<evidence type="ECO:0000313" key="4">
    <source>
        <dbReference type="EMBL" id="MCW6510793.1"/>
    </source>
</evidence>
<dbReference type="EMBL" id="JAMOIM010000018">
    <property type="protein sequence ID" value="MCW6510793.1"/>
    <property type="molecule type" value="Genomic_DNA"/>
</dbReference>
<keyword evidence="2 4" id="KW-0418">Kinase</keyword>
<sequence>MVHSRRGFVTGGCWCVDRNKTIPFWPSEDMSVVVSASVLRGGGSACNFGIDIRKLDPEMWVETIGLIGDDPEGRFLLEEAARYGIEHSRLQVTSDAPTHITDAFQSLQSGRRTHIFHDGASGRLSPDHFDFAGTTGRILHLGLPGVHAVMDAPWHDDPNGWVTVLKRARAAGLATNLELVTVARDKLAALARPCLPYLDTLIVNDFEIGALAGMTTVSEGVTDVAACMTAARHILEQGAMDVVAVHYVKGAVLVARDGTEIEKPSVRVPDDAYQGANGAGDAFAAGFLYGRHEGWSFDRSLSLAHASAGACLRSITTVDGVDTVAACMALAETWGWR</sequence>
<dbReference type="SUPFAM" id="SSF53613">
    <property type="entry name" value="Ribokinase-like"/>
    <property type="match status" value="1"/>
</dbReference>
<feature type="domain" description="Carbohydrate kinase PfkB" evidence="3">
    <location>
        <begin position="32"/>
        <end position="319"/>
    </location>
</feature>
<comment type="caution">
    <text evidence="4">The sequence shown here is derived from an EMBL/GenBank/DDBJ whole genome shotgun (WGS) entry which is preliminary data.</text>
</comment>
<dbReference type="Proteomes" id="UP001165667">
    <property type="component" value="Unassembled WGS sequence"/>
</dbReference>
<evidence type="ECO:0000256" key="2">
    <source>
        <dbReference type="ARBA" id="ARBA00022777"/>
    </source>
</evidence>
<dbReference type="Pfam" id="PF00294">
    <property type="entry name" value="PfkB"/>
    <property type="match status" value="1"/>
</dbReference>
<dbReference type="GO" id="GO:0005829">
    <property type="term" value="C:cytosol"/>
    <property type="evidence" value="ECO:0007669"/>
    <property type="project" value="TreeGrafter"/>
</dbReference>
<dbReference type="InterPro" id="IPR029056">
    <property type="entry name" value="Ribokinase-like"/>
</dbReference>
<evidence type="ECO:0000259" key="3">
    <source>
        <dbReference type="Pfam" id="PF00294"/>
    </source>
</evidence>
<proteinExistence type="predicted"/>